<reference evidence="12" key="1">
    <citation type="submission" date="2021-08" db="EMBL/GenBank/DDBJ databases">
        <authorList>
            <person name="Misof B."/>
            <person name="Oliver O."/>
            <person name="Podsiadlowski L."/>
            <person name="Donath A."/>
            <person name="Peters R."/>
            <person name="Mayer C."/>
            <person name="Rust J."/>
            <person name="Gunkel S."/>
            <person name="Lesny P."/>
            <person name="Martin S."/>
            <person name="Oeyen J.P."/>
            <person name="Petersen M."/>
            <person name="Panagiotis P."/>
            <person name="Wilbrandt J."/>
            <person name="Tanja T."/>
        </authorList>
    </citation>
    <scope>NUCLEOTIDE SEQUENCE</scope>
    <source>
        <strain evidence="12">GBR_01_08_01A</strain>
        <tissue evidence="12">Thorax + abdomen</tissue>
    </source>
</reference>
<name>A0AAD9RWS5_9HYME</name>
<evidence type="ECO:0000256" key="6">
    <source>
        <dbReference type="ARBA" id="ARBA00023054"/>
    </source>
</evidence>
<dbReference type="GO" id="GO:0016887">
    <property type="term" value="F:ATP hydrolysis activity"/>
    <property type="evidence" value="ECO:0007669"/>
    <property type="project" value="InterPro"/>
</dbReference>
<evidence type="ECO:0000256" key="4">
    <source>
        <dbReference type="ARBA" id="ARBA00022741"/>
    </source>
</evidence>
<dbReference type="GO" id="GO:0005874">
    <property type="term" value="C:microtubule"/>
    <property type="evidence" value="ECO:0007669"/>
    <property type="project" value="UniProtKB-KW"/>
</dbReference>
<dbReference type="GO" id="GO:0016853">
    <property type="term" value="F:isomerase activity"/>
    <property type="evidence" value="ECO:0007669"/>
    <property type="project" value="UniProtKB-KW"/>
</dbReference>
<feature type="region of interest" description="Disordered" evidence="10">
    <location>
        <begin position="98"/>
        <end position="143"/>
    </location>
</feature>
<accession>A0AAD9RWS5</accession>
<evidence type="ECO:0000256" key="1">
    <source>
        <dbReference type="ARBA" id="ARBA00004647"/>
    </source>
</evidence>
<dbReference type="Proteomes" id="UP001258017">
    <property type="component" value="Unassembled WGS sequence"/>
</dbReference>
<dbReference type="InterPro" id="IPR027417">
    <property type="entry name" value="P-loop_NTPase"/>
</dbReference>
<dbReference type="PANTHER" id="PTHR23074:SF78">
    <property type="entry name" value="KATANIN P60 ATPASE-CONTAINING SUBUNIT A-LIKE 2"/>
    <property type="match status" value="1"/>
</dbReference>
<dbReference type="Pfam" id="PF00004">
    <property type="entry name" value="AAA"/>
    <property type="match status" value="1"/>
</dbReference>
<proteinExistence type="inferred from homology"/>
<keyword evidence="6" id="KW-0175">Coiled coil</keyword>
<feature type="domain" description="AAA+ ATPase" evidence="11">
    <location>
        <begin position="251"/>
        <end position="390"/>
    </location>
</feature>
<keyword evidence="5 9" id="KW-0067">ATP-binding</keyword>
<dbReference type="Pfam" id="PF17862">
    <property type="entry name" value="AAA_lid_3"/>
    <property type="match status" value="1"/>
</dbReference>
<dbReference type="PANTHER" id="PTHR23074">
    <property type="entry name" value="AAA DOMAIN-CONTAINING"/>
    <property type="match status" value="1"/>
</dbReference>
<dbReference type="InterPro" id="IPR003593">
    <property type="entry name" value="AAA+_ATPase"/>
</dbReference>
<dbReference type="InterPro" id="IPR041569">
    <property type="entry name" value="AAA_lid_3"/>
</dbReference>
<dbReference type="InterPro" id="IPR003959">
    <property type="entry name" value="ATPase_AAA_core"/>
</dbReference>
<dbReference type="PROSITE" id="PS50896">
    <property type="entry name" value="LISH"/>
    <property type="match status" value="1"/>
</dbReference>
<comment type="caution">
    <text evidence="12">The sequence shown here is derived from an EMBL/GenBank/DDBJ whole genome shotgun (WGS) entry which is preliminary data.</text>
</comment>
<dbReference type="InterPro" id="IPR003960">
    <property type="entry name" value="ATPase_AAA_CS"/>
</dbReference>
<dbReference type="PROSITE" id="PS00674">
    <property type="entry name" value="AAA"/>
    <property type="match status" value="1"/>
</dbReference>
<organism evidence="12 13">
    <name type="scientific">Odynerus spinipes</name>
    <dbReference type="NCBI Taxonomy" id="1348599"/>
    <lineage>
        <taxon>Eukaryota</taxon>
        <taxon>Metazoa</taxon>
        <taxon>Ecdysozoa</taxon>
        <taxon>Arthropoda</taxon>
        <taxon>Hexapoda</taxon>
        <taxon>Insecta</taxon>
        <taxon>Pterygota</taxon>
        <taxon>Neoptera</taxon>
        <taxon>Endopterygota</taxon>
        <taxon>Hymenoptera</taxon>
        <taxon>Apocrita</taxon>
        <taxon>Aculeata</taxon>
        <taxon>Vespoidea</taxon>
        <taxon>Vespidae</taxon>
        <taxon>Eumeninae</taxon>
        <taxon>Odynerus</taxon>
    </lineage>
</organism>
<dbReference type="EMBL" id="JAIFRP010000007">
    <property type="protein sequence ID" value="KAK2587367.1"/>
    <property type="molecule type" value="Genomic_DNA"/>
</dbReference>
<dbReference type="SMART" id="SM00667">
    <property type="entry name" value="LisH"/>
    <property type="match status" value="1"/>
</dbReference>
<gene>
    <name evidence="12" type="ORF">KPH14_003084</name>
</gene>
<keyword evidence="2" id="KW-0963">Cytoplasm</keyword>
<comment type="similarity">
    <text evidence="9">Belongs to the AAA ATPase family.</text>
</comment>
<evidence type="ECO:0000313" key="12">
    <source>
        <dbReference type="EMBL" id="KAK2587367.1"/>
    </source>
</evidence>
<evidence type="ECO:0000256" key="2">
    <source>
        <dbReference type="ARBA" id="ARBA00022490"/>
    </source>
</evidence>
<dbReference type="SMART" id="SM00382">
    <property type="entry name" value="AAA"/>
    <property type="match status" value="1"/>
</dbReference>
<dbReference type="InterPro" id="IPR006594">
    <property type="entry name" value="LisH"/>
</dbReference>
<feature type="compositionally biased region" description="Polar residues" evidence="10">
    <location>
        <begin position="132"/>
        <end position="142"/>
    </location>
</feature>
<dbReference type="FunFam" id="3.40.50.300:FF:001025">
    <property type="entry name" value="ATPase family, AAA domain-containing 2B"/>
    <property type="match status" value="1"/>
</dbReference>
<protein>
    <recommendedName>
        <fullName evidence="11">AAA+ ATPase domain-containing protein</fullName>
    </recommendedName>
</protein>
<feature type="compositionally biased region" description="Polar residues" evidence="10">
    <location>
        <begin position="99"/>
        <end position="112"/>
    </location>
</feature>
<evidence type="ECO:0000256" key="8">
    <source>
        <dbReference type="ARBA" id="ARBA00023235"/>
    </source>
</evidence>
<dbReference type="Gene3D" id="1.10.8.60">
    <property type="match status" value="1"/>
</dbReference>
<keyword evidence="7" id="KW-0206">Cytoskeleton</keyword>
<sequence length="499" mass="56697">MNDCLSLNGTTARVTQLLKDKEEKRTQERRRNLLHLVAAFLAEQGYTNSADALFKEAQLSRDVHVCDNIDLEIILSEYLDYHYARFNKYPKLCKKLESAGSNTSHNTHNTVQNRRDKSGGKSNYRQEDENGATKNKVSTSKPAANGGISVEELNFGMTIVPIFPSESANSKAIADDLIFDNERTLKPIGNLYPSGSEWREIAEVISREIVLRDLNVHWDDIKGLIECKALLKEATVYPIKYRTLFNEKLGSWKGILLYGPPGTGKTMLAKAVATECRATFFNITSSSLISKWRGDSEKYVRVLTDLAKYYAPTIIFIDEIDWTTANNGDCYSTNSEPARRFRAELLARLDGLLSTENVNVTLLAATNVPWHLDAALLRRLEKRIFVDLPNYGSRFDILQTYVQKDLHVTQEFKSLLTDTEGYSCADLKLLCKEAWMNQLRPIWYSLEHKKIALNDVRTDGVIVNMTHLVKAMACVKPTVKHLNARYVQWKQNFDSSSKF</sequence>
<keyword evidence="13" id="KW-1185">Reference proteome</keyword>
<reference evidence="12" key="2">
    <citation type="journal article" date="2023" name="Commun. Biol.">
        <title>Intrasexual cuticular hydrocarbon dimorphism in a wasp sheds light on hydrocarbon biosynthesis genes in Hymenoptera.</title>
        <authorList>
            <person name="Moris V.C."/>
            <person name="Podsiadlowski L."/>
            <person name="Martin S."/>
            <person name="Oeyen J.P."/>
            <person name="Donath A."/>
            <person name="Petersen M."/>
            <person name="Wilbrandt J."/>
            <person name="Misof B."/>
            <person name="Liedtke D."/>
            <person name="Thamm M."/>
            <person name="Scheiner R."/>
            <person name="Schmitt T."/>
            <person name="Niehuis O."/>
        </authorList>
    </citation>
    <scope>NUCLEOTIDE SEQUENCE</scope>
    <source>
        <strain evidence="12">GBR_01_08_01A</strain>
    </source>
</reference>
<dbReference type="Gene3D" id="3.40.50.300">
    <property type="entry name" value="P-loop containing nucleotide triphosphate hydrolases"/>
    <property type="match status" value="1"/>
</dbReference>
<evidence type="ECO:0000256" key="7">
    <source>
        <dbReference type="ARBA" id="ARBA00023212"/>
    </source>
</evidence>
<evidence type="ECO:0000256" key="10">
    <source>
        <dbReference type="SAM" id="MobiDB-lite"/>
    </source>
</evidence>
<dbReference type="SUPFAM" id="SSF52540">
    <property type="entry name" value="P-loop containing nucleoside triphosphate hydrolases"/>
    <property type="match status" value="1"/>
</dbReference>
<dbReference type="GO" id="GO:0000922">
    <property type="term" value="C:spindle pole"/>
    <property type="evidence" value="ECO:0007669"/>
    <property type="project" value="UniProtKB-SubCell"/>
</dbReference>
<comment type="subcellular location">
    <subcellularLocation>
        <location evidence="1">Cytoplasm</location>
        <location evidence="1">Cytoskeleton</location>
        <location evidence="1">Spindle pole</location>
    </subcellularLocation>
</comment>
<dbReference type="GO" id="GO:0005524">
    <property type="term" value="F:ATP binding"/>
    <property type="evidence" value="ECO:0007669"/>
    <property type="project" value="UniProtKB-KW"/>
</dbReference>
<keyword evidence="3" id="KW-0493">Microtubule</keyword>
<evidence type="ECO:0000313" key="13">
    <source>
        <dbReference type="Proteomes" id="UP001258017"/>
    </source>
</evidence>
<keyword evidence="8" id="KW-0413">Isomerase</keyword>
<keyword evidence="4 9" id="KW-0547">Nucleotide-binding</keyword>
<evidence type="ECO:0000256" key="5">
    <source>
        <dbReference type="ARBA" id="ARBA00022840"/>
    </source>
</evidence>
<dbReference type="AlphaFoldDB" id="A0AAD9RWS5"/>
<evidence type="ECO:0000256" key="9">
    <source>
        <dbReference type="RuleBase" id="RU003651"/>
    </source>
</evidence>
<dbReference type="InterPro" id="IPR050304">
    <property type="entry name" value="MT-severing_AAA_ATPase"/>
</dbReference>
<evidence type="ECO:0000259" key="11">
    <source>
        <dbReference type="SMART" id="SM00382"/>
    </source>
</evidence>
<evidence type="ECO:0000256" key="3">
    <source>
        <dbReference type="ARBA" id="ARBA00022701"/>
    </source>
</evidence>
<feature type="compositionally biased region" description="Basic and acidic residues" evidence="10">
    <location>
        <begin position="113"/>
        <end position="128"/>
    </location>
</feature>